<dbReference type="GO" id="GO:0003723">
    <property type="term" value="F:RNA binding"/>
    <property type="evidence" value="ECO:0007669"/>
    <property type="project" value="TreeGrafter"/>
</dbReference>
<comment type="caution">
    <text evidence="3">The sequence shown here is derived from an EMBL/GenBank/DDBJ whole genome shotgun (WGS) entry which is preliminary data.</text>
</comment>
<sequence length="238" mass="28024">MKIQDPSDNLKIDFERIIDDFIFISFFAGNDFLPHMPSLEILEGAIDLLMTVYKKEFKNLRGYLVDMSKHEKQAKEKRAAYVKLSRVEEILHSCDLYIIMLVLLQILENTKELKENLKDHLRKRSDIFKNGDFRVDKIKFGTKQRYYKEKFSVETPCDTEAKRKEIVQKYTEGLLWVLLYYFSGVPSWTWFYPYHYGPFASDLKGLGQVKVTFQGGVPFKPFDQLLGVLPPRSYLSDF</sequence>
<keyword evidence="1" id="KW-1133">Transmembrane helix</keyword>
<dbReference type="InterPro" id="IPR041412">
    <property type="entry name" value="Xrn1_helical"/>
</dbReference>
<dbReference type="KEGG" id="qsa:O6P43_028575"/>
<feature type="transmembrane region" description="Helical" evidence="1">
    <location>
        <begin position="173"/>
        <end position="191"/>
    </location>
</feature>
<evidence type="ECO:0000313" key="4">
    <source>
        <dbReference type="Proteomes" id="UP001163823"/>
    </source>
</evidence>
<dbReference type="Proteomes" id="UP001163823">
    <property type="component" value="Chromosome 12"/>
</dbReference>
<dbReference type="GO" id="GO:0004534">
    <property type="term" value="F:5'-3' RNA exonuclease activity"/>
    <property type="evidence" value="ECO:0007669"/>
    <property type="project" value="TreeGrafter"/>
</dbReference>
<evidence type="ECO:0000259" key="2">
    <source>
        <dbReference type="Pfam" id="PF17846"/>
    </source>
</evidence>
<evidence type="ECO:0000313" key="3">
    <source>
        <dbReference type="EMBL" id="KAJ7948046.1"/>
    </source>
</evidence>
<dbReference type="PANTHER" id="PTHR12341">
    <property type="entry name" value="5'-&gt;3' EXORIBONUCLEASE"/>
    <property type="match status" value="1"/>
</dbReference>
<protein>
    <submittedName>
        <fullName evidence="3">5'-3' exoribonuclease</fullName>
    </submittedName>
</protein>
<name>A0AAD7KZI2_QUISA</name>
<feature type="domain" description="Xrn1 helical" evidence="2">
    <location>
        <begin position="11"/>
        <end position="99"/>
    </location>
</feature>
<dbReference type="GO" id="GO:0000956">
    <property type="term" value="P:nuclear-transcribed mRNA catabolic process"/>
    <property type="evidence" value="ECO:0007669"/>
    <property type="project" value="TreeGrafter"/>
</dbReference>
<evidence type="ECO:0000256" key="1">
    <source>
        <dbReference type="SAM" id="Phobius"/>
    </source>
</evidence>
<proteinExistence type="predicted"/>
<accession>A0AAD7KZI2</accession>
<dbReference type="GO" id="GO:0005634">
    <property type="term" value="C:nucleus"/>
    <property type="evidence" value="ECO:0007669"/>
    <property type="project" value="TreeGrafter"/>
</dbReference>
<dbReference type="EMBL" id="JARAOO010000012">
    <property type="protein sequence ID" value="KAJ7948046.1"/>
    <property type="molecule type" value="Genomic_DNA"/>
</dbReference>
<feature type="domain" description="Xrn1 helical" evidence="2">
    <location>
        <begin position="107"/>
        <end position="233"/>
    </location>
</feature>
<dbReference type="InterPro" id="IPR027073">
    <property type="entry name" value="5_3_exoribonuclease"/>
</dbReference>
<organism evidence="3 4">
    <name type="scientific">Quillaja saponaria</name>
    <name type="common">Soap bark tree</name>
    <dbReference type="NCBI Taxonomy" id="32244"/>
    <lineage>
        <taxon>Eukaryota</taxon>
        <taxon>Viridiplantae</taxon>
        <taxon>Streptophyta</taxon>
        <taxon>Embryophyta</taxon>
        <taxon>Tracheophyta</taxon>
        <taxon>Spermatophyta</taxon>
        <taxon>Magnoliopsida</taxon>
        <taxon>eudicotyledons</taxon>
        <taxon>Gunneridae</taxon>
        <taxon>Pentapetalae</taxon>
        <taxon>rosids</taxon>
        <taxon>fabids</taxon>
        <taxon>Fabales</taxon>
        <taxon>Quillajaceae</taxon>
        <taxon>Quillaja</taxon>
    </lineage>
</organism>
<keyword evidence="4" id="KW-1185">Reference proteome</keyword>
<keyword evidence="1" id="KW-0472">Membrane</keyword>
<dbReference type="PANTHER" id="PTHR12341:SF62">
    <property type="entry name" value="5'-3' EXORIBONUCLEASE 3-LIKE"/>
    <property type="match status" value="1"/>
</dbReference>
<dbReference type="Pfam" id="PF17846">
    <property type="entry name" value="XRN_M"/>
    <property type="match status" value="2"/>
</dbReference>
<reference evidence="3" key="1">
    <citation type="journal article" date="2023" name="Science">
        <title>Elucidation of the pathway for biosynthesis of saponin adjuvants from the soapbark tree.</title>
        <authorList>
            <person name="Reed J."/>
            <person name="Orme A."/>
            <person name="El-Demerdash A."/>
            <person name="Owen C."/>
            <person name="Martin L.B.B."/>
            <person name="Misra R.C."/>
            <person name="Kikuchi S."/>
            <person name="Rejzek M."/>
            <person name="Martin A.C."/>
            <person name="Harkess A."/>
            <person name="Leebens-Mack J."/>
            <person name="Louveau T."/>
            <person name="Stephenson M.J."/>
            <person name="Osbourn A."/>
        </authorList>
    </citation>
    <scope>NUCLEOTIDE SEQUENCE</scope>
    <source>
        <strain evidence="3">S10</strain>
    </source>
</reference>
<gene>
    <name evidence="3" type="ORF">O6P43_028575</name>
</gene>
<keyword evidence="1" id="KW-0812">Transmembrane</keyword>
<dbReference type="AlphaFoldDB" id="A0AAD7KZI2"/>